<keyword evidence="7" id="KW-0325">Glycoprotein</keyword>
<dbReference type="PANTHER" id="PTHR46106">
    <property type="entry name" value="IA-2 PROTEIN TYROSINE PHOSPHATASE, ISOFORM C"/>
    <property type="match status" value="1"/>
</dbReference>
<dbReference type="GO" id="GO:0016020">
    <property type="term" value="C:membrane"/>
    <property type="evidence" value="ECO:0007669"/>
    <property type="project" value="UniProtKB-SubCell"/>
</dbReference>
<organism evidence="10 11">
    <name type="scientific">Bos mutus grunniens</name>
    <name type="common">Wild yak</name>
    <name type="synonym">Bos grunniens</name>
    <dbReference type="NCBI Taxonomy" id="30521"/>
    <lineage>
        <taxon>Eukaryota</taxon>
        <taxon>Metazoa</taxon>
        <taxon>Chordata</taxon>
        <taxon>Craniata</taxon>
        <taxon>Vertebrata</taxon>
        <taxon>Euteleostomi</taxon>
        <taxon>Mammalia</taxon>
        <taxon>Eutheria</taxon>
        <taxon>Laurasiatheria</taxon>
        <taxon>Artiodactyla</taxon>
        <taxon>Ruminantia</taxon>
        <taxon>Pecora</taxon>
        <taxon>Bovidae</taxon>
        <taxon>Bovinae</taxon>
        <taxon>Bos</taxon>
    </lineage>
</organism>
<feature type="compositionally biased region" description="Basic and acidic residues" evidence="8">
    <location>
        <begin position="310"/>
        <end position="321"/>
    </location>
</feature>
<feature type="region of interest" description="Disordered" evidence="8">
    <location>
        <begin position="297"/>
        <end position="364"/>
    </location>
</feature>
<evidence type="ECO:0000256" key="3">
    <source>
        <dbReference type="ARBA" id="ARBA00022729"/>
    </source>
</evidence>
<feature type="domain" description="Protein-tyrosine phosphatase receptor IA-2 ectodomain" evidence="9">
    <location>
        <begin position="369"/>
        <end position="436"/>
    </location>
</feature>
<keyword evidence="2" id="KW-0812">Transmembrane</keyword>
<sequence>MARELASLPQTHPRHPEASSPARSSKQSVPDERSLSLEGGVLAEALQRYLPYLEALSQAAAAADALPGPELDRPPAQGEDPLADSVLTFVAQTSALTYAPAARADLAGGRPLRTLRRLQPDELSPKVAGGVDRQRLVAALGAYAARKAPAPARDGDPAPRGLVRAPWRAPRVLSAPAAPQRWPSPTDRRDAPITDDEARVQMLLKDLQKRPAGVDGLSALDVDEVVRALAIAVPSGGVAGAPGAAGRAGRHGAEVNGAGAGLHRDRVPESRLRDGDEGLYREVNRLGVQLGDLLQGPGSPFLPAAPHLTEPFKTESKKGDDAEASLSSEEEHAGVENVRSQTYSKELLQRPPQAPPGPGLRLQVQPPEEEYGYIVMEDDSLSLDEGTQALEGVARLLEVPAGVFTDVEVEGPAVTFRVRANAQNVTAAAAAKAAGKASASAVLGTGCPGVAQSDCFSQPQPVLCVAKHINYFNGIDTSSQGAVQRGSWVTEGQFLAVEVSSYCVC</sequence>
<dbReference type="Proteomes" id="UP000694520">
    <property type="component" value="Chromosome 4"/>
</dbReference>
<proteinExistence type="predicted"/>
<evidence type="ECO:0000259" key="9">
    <source>
        <dbReference type="Pfam" id="PF11548"/>
    </source>
</evidence>
<keyword evidence="6" id="KW-0675">Receptor</keyword>
<dbReference type="InterPro" id="IPR038112">
    <property type="entry name" value="Receptor_IA-2_ectodomain_sf"/>
</dbReference>
<dbReference type="AlphaFoldDB" id="A0A8B9XP16"/>
<reference evidence="10" key="2">
    <citation type="submission" date="2025-08" db="UniProtKB">
        <authorList>
            <consortium name="Ensembl"/>
        </authorList>
    </citation>
    <scope>IDENTIFICATION</scope>
</reference>
<keyword evidence="11" id="KW-1185">Reference proteome</keyword>
<dbReference type="GO" id="GO:0035773">
    <property type="term" value="P:insulin secretion involved in cellular response to glucose stimulus"/>
    <property type="evidence" value="ECO:0007669"/>
    <property type="project" value="TreeGrafter"/>
</dbReference>
<evidence type="ECO:0000256" key="7">
    <source>
        <dbReference type="ARBA" id="ARBA00023180"/>
    </source>
</evidence>
<evidence type="ECO:0000256" key="6">
    <source>
        <dbReference type="ARBA" id="ARBA00023170"/>
    </source>
</evidence>
<evidence type="ECO:0000256" key="4">
    <source>
        <dbReference type="ARBA" id="ARBA00022989"/>
    </source>
</evidence>
<evidence type="ECO:0000313" key="11">
    <source>
        <dbReference type="Proteomes" id="UP000694520"/>
    </source>
</evidence>
<dbReference type="InterPro" id="IPR021613">
    <property type="entry name" value="Receptor_IA-2_dom"/>
</dbReference>
<dbReference type="GO" id="GO:0051046">
    <property type="term" value="P:regulation of secretion"/>
    <property type="evidence" value="ECO:0007669"/>
    <property type="project" value="TreeGrafter"/>
</dbReference>
<dbReference type="GeneTree" id="ENSGT00940000165471"/>
<reference evidence="10" key="3">
    <citation type="submission" date="2025-09" db="UniProtKB">
        <authorList>
            <consortium name="Ensembl"/>
        </authorList>
    </citation>
    <scope>IDENTIFICATION</scope>
</reference>
<protein>
    <recommendedName>
        <fullName evidence="9">Protein-tyrosine phosphatase receptor IA-2 ectodomain domain-containing protein</fullName>
    </recommendedName>
</protein>
<dbReference type="InterPro" id="IPR033522">
    <property type="entry name" value="IA-2/IA-2_beta"/>
</dbReference>
<keyword evidence="4" id="KW-1133">Transmembrane helix</keyword>
<evidence type="ECO:0000256" key="1">
    <source>
        <dbReference type="ARBA" id="ARBA00004167"/>
    </source>
</evidence>
<comment type="subcellular location">
    <subcellularLocation>
        <location evidence="1">Membrane</location>
        <topology evidence="1">Single-pass membrane protein</topology>
    </subcellularLocation>
</comment>
<dbReference type="Pfam" id="PF11548">
    <property type="entry name" value="Receptor_IA-2"/>
    <property type="match status" value="1"/>
</dbReference>
<accession>A0A8B9XP16</accession>
<dbReference type="PANTHER" id="PTHR46106:SF5">
    <property type="entry name" value="RECEPTOR-TYPE TYROSINE-PROTEIN PHOSPHATASE N2"/>
    <property type="match status" value="1"/>
</dbReference>
<reference evidence="10" key="1">
    <citation type="submission" date="2019-05" db="EMBL/GenBank/DDBJ databases">
        <authorList>
            <person name="Zhang S."/>
            <person name="Liu J."/>
        </authorList>
    </citation>
    <scope>NUCLEOTIDE SEQUENCE [LARGE SCALE GENOMIC DNA]</scope>
</reference>
<evidence type="ECO:0000256" key="5">
    <source>
        <dbReference type="ARBA" id="ARBA00023136"/>
    </source>
</evidence>
<feature type="region of interest" description="Disordered" evidence="8">
    <location>
        <begin position="1"/>
        <end position="34"/>
    </location>
</feature>
<dbReference type="Gene3D" id="3.30.70.2470">
    <property type="entry name" value="Protein-tyrosine phosphatase receptor IA-2 ectodomain"/>
    <property type="match status" value="1"/>
</dbReference>
<evidence type="ECO:0000313" key="10">
    <source>
        <dbReference type="Ensembl" id="ENSBGRP00000022524.1"/>
    </source>
</evidence>
<evidence type="ECO:0000256" key="2">
    <source>
        <dbReference type="ARBA" id="ARBA00022692"/>
    </source>
</evidence>
<evidence type="ECO:0000256" key="8">
    <source>
        <dbReference type="SAM" id="MobiDB-lite"/>
    </source>
</evidence>
<keyword evidence="3" id="KW-0732">Signal</keyword>
<name>A0A8B9XP16_BOSMU</name>
<keyword evidence="5" id="KW-0472">Membrane</keyword>
<dbReference type="GO" id="GO:0030141">
    <property type="term" value="C:secretory granule"/>
    <property type="evidence" value="ECO:0007669"/>
    <property type="project" value="InterPro"/>
</dbReference>
<dbReference type="GO" id="GO:0045202">
    <property type="term" value="C:synapse"/>
    <property type="evidence" value="ECO:0007669"/>
    <property type="project" value="TreeGrafter"/>
</dbReference>
<dbReference type="Ensembl" id="ENSBGRT00000026002.1">
    <property type="protein sequence ID" value="ENSBGRP00000022524.1"/>
    <property type="gene ID" value="ENSBGRG00000014087.1"/>
</dbReference>